<feature type="domain" description="Cytochrome c assembly protein" evidence="8">
    <location>
        <begin position="131"/>
        <end position="338"/>
    </location>
</feature>
<evidence type="ECO:0000256" key="2">
    <source>
        <dbReference type="ARBA" id="ARBA00022692"/>
    </source>
</evidence>
<feature type="region of interest" description="Disordered" evidence="6">
    <location>
        <begin position="43"/>
        <end position="85"/>
    </location>
</feature>
<feature type="transmembrane region" description="Helical" evidence="7">
    <location>
        <begin position="248"/>
        <end position="271"/>
    </location>
</feature>
<feature type="transmembrane region" description="Helical" evidence="7">
    <location>
        <begin position="6"/>
        <end position="27"/>
    </location>
</feature>
<feature type="transmembrane region" description="Helical" evidence="7">
    <location>
        <begin position="99"/>
        <end position="121"/>
    </location>
</feature>
<evidence type="ECO:0000259" key="8">
    <source>
        <dbReference type="Pfam" id="PF01578"/>
    </source>
</evidence>
<evidence type="ECO:0000256" key="1">
    <source>
        <dbReference type="ARBA" id="ARBA00004141"/>
    </source>
</evidence>
<comment type="caution">
    <text evidence="9">The sequence shown here is derived from an EMBL/GenBank/DDBJ whole genome shotgun (WGS) entry which is preliminary data.</text>
</comment>
<proteinExistence type="predicted"/>
<dbReference type="EMBL" id="BAAAYX010000027">
    <property type="protein sequence ID" value="GAA3718753.1"/>
    <property type="molecule type" value="Genomic_DNA"/>
</dbReference>
<dbReference type="RefSeq" id="WP_344814577.1">
    <property type="nucleotide sequence ID" value="NZ_BAAAYX010000027.1"/>
</dbReference>
<keyword evidence="10" id="KW-1185">Reference proteome</keyword>
<dbReference type="InterPro" id="IPR002541">
    <property type="entry name" value="Cyt_c_assembly"/>
</dbReference>
<gene>
    <name evidence="9" type="primary">ccsB</name>
    <name evidence="9" type="ORF">GCM10022204_43580</name>
</gene>
<dbReference type="Proteomes" id="UP001500051">
    <property type="component" value="Unassembled WGS sequence"/>
</dbReference>
<dbReference type="InterPro" id="IPR045062">
    <property type="entry name" value="Cyt_c_biogenesis_CcsA/CcmC"/>
</dbReference>
<feature type="compositionally biased region" description="Low complexity" evidence="6">
    <location>
        <begin position="61"/>
        <end position="85"/>
    </location>
</feature>
<evidence type="ECO:0000313" key="10">
    <source>
        <dbReference type="Proteomes" id="UP001500051"/>
    </source>
</evidence>
<evidence type="ECO:0000256" key="3">
    <source>
        <dbReference type="ARBA" id="ARBA00022748"/>
    </source>
</evidence>
<dbReference type="PANTHER" id="PTHR30071:SF1">
    <property type="entry name" value="CYTOCHROME B_B6 PROTEIN-RELATED"/>
    <property type="match status" value="1"/>
</dbReference>
<keyword evidence="4 7" id="KW-1133">Transmembrane helix</keyword>
<feature type="transmembrane region" description="Helical" evidence="7">
    <location>
        <begin position="133"/>
        <end position="154"/>
    </location>
</feature>
<evidence type="ECO:0000256" key="6">
    <source>
        <dbReference type="SAM" id="MobiDB-lite"/>
    </source>
</evidence>
<protein>
    <submittedName>
        <fullName evidence="9">C-type cytochrome biogenesis protein CcsB</fullName>
    </submittedName>
</protein>
<evidence type="ECO:0000256" key="7">
    <source>
        <dbReference type="SAM" id="Phobius"/>
    </source>
</evidence>
<accession>A0ABP7EJ83</accession>
<dbReference type="Pfam" id="PF01578">
    <property type="entry name" value="Cytochrom_C_asm"/>
    <property type="match status" value="1"/>
</dbReference>
<comment type="subcellular location">
    <subcellularLocation>
        <location evidence="1">Membrane</location>
        <topology evidence="1">Multi-pass membrane protein</topology>
    </subcellularLocation>
</comment>
<keyword evidence="2 7" id="KW-0812">Transmembrane</keyword>
<sequence>MNLEYYSNAALVTSVVVYLLAMTAYAAEWAAARNAPVEESADRRELAGVGARSAGTPSTHAASSDRSAPDAPASDAPTPDTKTTDAAVEQRMAEMKVELWGRIGVALTVVGFLCSVVGTTLRGLAAGRPPWGNMYEFTITAMVLIVAVYLVMVWRTGARWLGLPVTLLAAVGNGLAVTVFYVAVAPLVPALHSVWFIIHICAAVVSGAAFNIGGLLTVLFLIRQRAEKRGTVSGYLSRIPTARKLDLYAYRFLAFAFPLWTFTVAAGAIWAEYAWGRYWGWDPKETWALVTWVIFACYLHARSTAGWRGTRAAVIALIGVASFWFNFVGINLLVSGLHSYAGV</sequence>
<evidence type="ECO:0000256" key="4">
    <source>
        <dbReference type="ARBA" id="ARBA00022989"/>
    </source>
</evidence>
<feature type="transmembrane region" description="Helical" evidence="7">
    <location>
        <begin position="161"/>
        <end position="184"/>
    </location>
</feature>
<feature type="transmembrane region" description="Helical" evidence="7">
    <location>
        <begin position="196"/>
        <end position="222"/>
    </location>
</feature>
<organism evidence="9 10">
    <name type="scientific">Microlunatus aurantiacus</name>
    <dbReference type="NCBI Taxonomy" id="446786"/>
    <lineage>
        <taxon>Bacteria</taxon>
        <taxon>Bacillati</taxon>
        <taxon>Actinomycetota</taxon>
        <taxon>Actinomycetes</taxon>
        <taxon>Propionibacteriales</taxon>
        <taxon>Propionibacteriaceae</taxon>
        <taxon>Microlunatus</taxon>
    </lineage>
</organism>
<keyword evidence="5 7" id="KW-0472">Membrane</keyword>
<feature type="transmembrane region" description="Helical" evidence="7">
    <location>
        <begin position="286"/>
        <end position="301"/>
    </location>
</feature>
<dbReference type="InterPro" id="IPR017562">
    <property type="entry name" value="Cyt_c_biogenesis_CcsA"/>
</dbReference>
<evidence type="ECO:0000313" key="9">
    <source>
        <dbReference type="EMBL" id="GAA3718753.1"/>
    </source>
</evidence>
<reference evidence="10" key="1">
    <citation type="journal article" date="2019" name="Int. J. Syst. Evol. Microbiol.">
        <title>The Global Catalogue of Microorganisms (GCM) 10K type strain sequencing project: providing services to taxonomists for standard genome sequencing and annotation.</title>
        <authorList>
            <consortium name="The Broad Institute Genomics Platform"/>
            <consortium name="The Broad Institute Genome Sequencing Center for Infectious Disease"/>
            <person name="Wu L."/>
            <person name="Ma J."/>
        </authorList>
    </citation>
    <scope>NUCLEOTIDE SEQUENCE [LARGE SCALE GENOMIC DNA]</scope>
    <source>
        <strain evidence="10">JCM 16548</strain>
    </source>
</reference>
<keyword evidence="3" id="KW-0201">Cytochrome c-type biogenesis</keyword>
<dbReference type="PANTHER" id="PTHR30071">
    <property type="entry name" value="HEME EXPORTER PROTEIN C"/>
    <property type="match status" value="1"/>
</dbReference>
<name>A0ABP7EJ83_9ACTN</name>
<dbReference type="NCBIfam" id="TIGR03144">
    <property type="entry name" value="cytochr_II_ccsB"/>
    <property type="match status" value="1"/>
</dbReference>
<evidence type="ECO:0000256" key="5">
    <source>
        <dbReference type="ARBA" id="ARBA00023136"/>
    </source>
</evidence>
<feature type="transmembrane region" description="Helical" evidence="7">
    <location>
        <begin position="313"/>
        <end position="334"/>
    </location>
</feature>